<comment type="caution">
    <text evidence="1">The sequence shown here is derived from an EMBL/GenBank/DDBJ whole genome shotgun (WGS) entry which is preliminary data.</text>
</comment>
<accession>A0ACC0BK58</accession>
<dbReference type="EMBL" id="CM044703">
    <property type="protein sequence ID" value="KAI5673100.1"/>
    <property type="molecule type" value="Genomic_DNA"/>
</dbReference>
<organism evidence="1 2">
    <name type="scientific">Catharanthus roseus</name>
    <name type="common">Madagascar periwinkle</name>
    <name type="synonym">Vinca rosea</name>
    <dbReference type="NCBI Taxonomy" id="4058"/>
    <lineage>
        <taxon>Eukaryota</taxon>
        <taxon>Viridiplantae</taxon>
        <taxon>Streptophyta</taxon>
        <taxon>Embryophyta</taxon>
        <taxon>Tracheophyta</taxon>
        <taxon>Spermatophyta</taxon>
        <taxon>Magnoliopsida</taxon>
        <taxon>eudicotyledons</taxon>
        <taxon>Gunneridae</taxon>
        <taxon>Pentapetalae</taxon>
        <taxon>asterids</taxon>
        <taxon>lamiids</taxon>
        <taxon>Gentianales</taxon>
        <taxon>Apocynaceae</taxon>
        <taxon>Rauvolfioideae</taxon>
        <taxon>Vinceae</taxon>
        <taxon>Catharanthinae</taxon>
        <taxon>Catharanthus</taxon>
    </lineage>
</organism>
<protein>
    <submittedName>
        <fullName evidence="1">Uncharacterized protein</fullName>
    </submittedName>
</protein>
<name>A0ACC0BK58_CATRO</name>
<keyword evidence="2" id="KW-1185">Reference proteome</keyword>
<proteinExistence type="predicted"/>
<evidence type="ECO:0000313" key="1">
    <source>
        <dbReference type="EMBL" id="KAI5673100.1"/>
    </source>
</evidence>
<sequence>MATKGKESPSPKEKRVTSPPYAGRSRSAPTNTFQQRKISSPNTSKHTSPLKRNDSSTATEKHIPNYLKPTISSGLDLSIHNHLKKNALIITDTKSKITRRKSFDKPLLPASPAHKTRTSPTPKERTIRSSSFTTRPSSTISHKSLPATVKKTNTNIKKKDKEKEKEIIATKIQIISNNNDIDEQPNYQAENVVDPEEEVLNVVNDNEMPAEVLVMEDDGSIMMNIPQYEEGSLEFEEDILEESLTKGPEETVASDEITKLEEILEVNGEISESHSELEENINKKIDNNESFLSEAKVEDEEIEKVKPNEEHNRAEEDVESVIEDGQLHETKEEEEEEEIIIIQEEKTDEEMKQQVIIQGKNDFTVSNDVIEETANKLREQKKNKVKALAGAFETVISLQEP</sequence>
<reference evidence="2" key="1">
    <citation type="journal article" date="2023" name="Nat. Plants">
        <title>Single-cell RNA sequencing provides a high-resolution roadmap for understanding the multicellular compartmentation of specialized metabolism.</title>
        <authorList>
            <person name="Sun S."/>
            <person name="Shen X."/>
            <person name="Li Y."/>
            <person name="Li Y."/>
            <person name="Wang S."/>
            <person name="Li R."/>
            <person name="Zhang H."/>
            <person name="Shen G."/>
            <person name="Guo B."/>
            <person name="Wei J."/>
            <person name="Xu J."/>
            <person name="St-Pierre B."/>
            <person name="Chen S."/>
            <person name="Sun C."/>
        </authorList>
    </citation>
    <scope>NUCLEOTIDE SEQUENCE [LARGE SCALE GENOMIC DNA]</scope>
</reference>
<evidence type="ECO:0000313" key="2">
    <source>
        <dbReference type="Proteomes" id="UP001060085"/>
    </source>
</evidence>
<gene>
    <name evidence="1" type="ORF">M9H77_13464</name>
</gene>
<dbReference type="Proteomes" id="UP001060085">
    <property type="component" value="Linkage Group LG03"/>
</dbReference>